<dbReference type="Gene3D" id="1.10.10.60">
    <property type="entry name" value="Homeodomain-like"/>
    <property type="match status" value="1"/>
</dbReference>
<feature type="domain" description="Myb/SANT-like DNA-binding" evidence="3">
    <location>
        <begin position="76"/>
        <end position="165"/>
    </location>
</feature>
<organism evidence="4 5">
    <name type="scientific">Stylophora pistillata</name>
    <name type="common">Smooth cauliflower coral</name>
    <dbReference type="NCBI Taxonomy" id="50429"/>
    <lineage>
        <taxon>Eukaryota</taxon>
        <taxon>Metazoa</taxon>
        <taxon>Cnidaria</taxon>
        <taxon>Anthozoa</taxon>
        <taxon>Hexacorallia</taxon>
        <taxon>Scleractinia</taxon>
        <taxon>Astrocoeniina</taxon>
        <taxon>Pocilloporidae</taxon>
        <taxon>Stylophora</taxon>
    </lineage>
</organism>
<keyword evidence="5" id="KW-1185">Reference proteome</keyword>
<evidence type="ECO:0000256" key="2">
    <source>
        <dbReference type="SAM" id="Phobius"/>
    </source>
</evidence>
<dbReference type="InterPro" id="IPR044822">
    <property type="entry name" value="Myb_DNA-bind_4"/>
</dbReference>
<sequence length="274" mass="30972">MASVSSLYQCAACMFSSATMADMLNHQCHIPTSQESEDIVGEDICGLALMQAEETVTPEVVSPDNVSAESQKLLVRWEDRRVSLLISSYSKFNHLLGKGKTTRTKNEVFAKISSELNSISEERVTADQCLRKWSKLEIKQKEIEDNNKQTGKPRESWKFHDDMSECMGSSPKMSLAFTFDTSSSSSSSTNQCDRDGDYHFEDHSDESGNDESGDENQKKKKKAKLPTRKRKSNSSAAEMLQFLHSYILVFIISLLLGNSFILTVRRGKKWRQRN</sequence>
<evidence type="ECO:0000256" key="1">
    <source>
        <dbReference type="SAM" id="MobiDB-lite"/>
    </source>
</evidence>
<protein>
    <recommendedName>
        <fullName evidence="3">Myb/SANT-like DNA-binding domain-containing protein</fullName>
    </recommendedName>
</protein>
<dbReference type="AlphaFoldDB" id="A0A2B4T050"/>
<dbReference type="OrthoDB" id="5977695at2759"/>
<dbReference type="Pfam" id="PF13837">
    <property type="entry name" value="Myb_DNA-bind_4"/>
    <property type="match status" value="1"/>
</dbReference>
<dbReference type="EMBL" id="LSMT01000007">
    <property type="protein sequence ID" value="PFX34057.1"/>
    <property type="molecule type" value="Genomic_DNA"/>
</dbReference>
<feature type="region of interest" description="Disordered" evidence="1">
    <location>
        <begin position="180"/>
        <end position="234"/>
    </location>
</feature>
<keyword evidence="2" id="KW-1133">Transmembrane helix</keyword>
<name>A0A2B4T050_STYPI</name>
<dbReference type="PANTHER" id="PTHR47595">
    <property type="entry name" value="HEAT SHOCK 70 KDA PROTEIN 14"/>
    <property type="match status" value="1"/>
</dbReference>
<feature type="compositionally biased region" description="Basic residues" evidence="1">
    <location>
        <begin position="218"/>
        <end position="232"/>
    </location>
</feature>
<keyword evidence="2" id="KW-0812">Transmembrane</keyword>
<feature type="transmembrane region" description="Helical" evidence="2">
    <location>
        <begin position="243"/>
        <end position="264"/>
    </location>
</feature>
<dbReference type="PANTHER" id="PTHR47595:SF1">
    <property type="entry name" value="MYB_SANT-LIKE DNA-BINDING DOMAIN-CONTAINING PROTEIN"/>
    <property type="match status" value="1"/>
</dbReference>
<evidence type="ECO:0000313" key="4">
    <source>
        <dbReference type="EMBL" id="PFX34057.1"/>
    </source>
</evidence>
<evidence type="ECO:0000259" key="3">
    <source>
        <dbReference type="Pfam" id="PF13837"/>
    </source>
</evidence>
<evidence type="ECO:0000313" key="5">
    <source>
        <dbReference type="Proteomes" id="UP000225706"/>
    </source>
</evidence>
<gene>
    <name evidence="4" type="ORF">AWC38_SpisGene1210</name>
</gene>
<comment type="caution">
    <text evidence="4">The sequence shown here is derived from an EMBL/GenBank/DDBJ whole genome shotgun (WGS) entry which is preliminary data.</text>
</comment>
<feature type="compositionally biased region" description="Basic and acidic residues" evidence="1">
    <location>
        <begin position="192"/>
        <end position="206"/>
    </location>
</feature>
<proteinExistence type="predicted"/>
<keyword evidence="2" id="KW-0472">Membrane</keyword>
<dbReference type="Proteomes" id="UP000225706">
    <property type="component" value="Unassembled WGS sequence"/>
</dbReference>
<reference evidence="5" key="1">
    <citation type="journal article" date="2017" name="bioRxiv">
        <title>Comparative analysis of the genomes of Stylophora pistillata and Acropora digitifera provides evidence for extensive differences between species of corals.</title>
        <authorList>
            <person name="Voolstra C.R."/>
            <person name="Li Y."/>
            <person name="Liew Y.J."/>
            <person name="Baumgarten S."/>
            <person name="Zoccola D."/>
            <person name="Flot J.-F."/>
            <person name="Tambutte S."/>
            <person name="Allemand D."/>
            <person name="Aranda M."/>
        </authorList>
    </citation>
    <scope>NUCLEOTIDE SEQUENCE [LARGE SCALE GENOMIC DNA]</scope>
</reference>
<feature type="region of interest" description="Disordered" evidence="1">
    <location>
        <begin position="144"/>
        <end position="163"/>
    </location>
</feature>
<accession>A0A2B4T050</accession>